<feature type="non-terminal residue" evidence="1">
    <location>
        <position position="1"/>
    </location>
</feature>
<dbReference type="AlphaFoldDB" id="A0AAV5VLN9"/>
<dbReference type="EMBL" id="BTSY01000003">
    <property type="protein sequence ID" value="GMT19536.1"/>
    <property type="molecule type" value="Genomic_DNA"/>
</dbReference>
<accession>A0AAV5VLN9</accession>
<evidence type="ECO:0000313" key="1">
    <source>
        <dbReference type="EMBL" id="GMT19536.1"/>
    </source>
</evidence>
<proteinExistence type="predicted"/>
<reference evidence="1" key="1">
    <citation type="submission" date="2023-10" db="EMBL/GenBank/DDBJ databases">
        <title>Genome assembly of Pristionchus species.</title>
        <authorList>
            <person name="Yoshida K."/>
            <person name="Sommer R.J."/>
        </authorList>
    </citation>
    <scope>NUCLEOTIDE SEQUENCE</scope>
    <source>
        <strain evidence="1">RS5133</strain>
    </source>
</reference>
<dbReference type="Proteomes" id="UP001432322">
    <property type="component" value="Unassembled WGS sequence"/>
</dbReference>
<feature type="non-terminal residue" evidence="1">
    <location>
        <position position="175"/>
    </location>
</feature>
<evidence type="ECO:0000313" key="2">
    <source>
        <dbReference type="Proteomes" id="UP001432322"/>
    </source>
</evidence>
<sequence>LPQLIPLSERRDLYVEYTSTFDTFICTKTEPRIVLSVKSHSNPSGGLTATAKGNVIAHYGGTTENLMFFYVLQSGLLTIQPPSLFYYTPVSTELHKIRDVESSNFILFHRQPFYLLGSGLLTTTWTVNHFDSDPSELHEVDLSGIGIDDNLIVVGTKNDEFIRIVILRNAKKERN</sequence>
<name>A0AAV5VLN9_9BILA</name>
<organism evidence="1 2">
    <name type="scientific">Pristionchus fissidentatus</name>
    <dbReference type="NCBI Taxonomy" id="1538716"/>
    <lineage>
        <taxon>Eukaryota</taxon>
        <taxon>Metazoa</taxon>
        <taxon>Ecdysozoa</taxon>
        <taxon>Nematoda</taxon>
        <taxon>Chromadorea</taxon>
        <taxon>Rhabditida</taxon>
        <taxon>Rhabditina</taxon>
        <taxon>Diplogasteromorpha</taxon>
        <taxon>Diplogasteroidea</taxon>
        <taxon>Neodiplogasteridae</taxon>
        <taxon>Pristionchus</taxon>
    </lineage>
</organism>
<comment type="caution">
    <text evidence="1">The sequence shown here is derived from an EMBL/GenBank/DDBJ whole genome shotgun (WGS) entry which is preliminary data.</text>
</comment>
<protein>
    <submittedName>
        <fullName evidence="1">Uncharacterized protein</fullName>
    </submittedName>
</protein>
<keyword evidence="2" id="KW-1185">Reference proteome</keyword>
<gene>
    <name evidence="1" type="ORF">PFISCL1PPCAC_10833</name>
</gene>